<sequence length="129" mass="15323">MSKALRTKVPMLRKLLQTKRKHIGKFKETDTWEKFQQKYNFLRQHQARPSSQLQPGQPVRLTQLKHHVVKEQTKQTNGGRSYILDIPMEQHRRYRIHTRERDGNAPNRNKVASPAVDSTLLQRKEMIND</sequence>
<evidence type="ECO:0000313" key="2">
    <source>
        <dbReference type="EMBL" id="GFO37491.1"/>
    </source>
</evidence>
<proteinExistence type="predicted"/>
<organism evidence="2 3">
    <name type="scientific">Plakobranchus ocellatus</name>
    <dbReference type="NCBI Taxonomy" id="259542"/>
    <lineage>
        <taxon>Eukaryota</taxon>
        <taxon>Metazoa</taxon>
        <taxon>Spiralia</taxon>
        <taxon>Lophotrochozoa</taxon>
        <taxon>Mollusca</taxon>
        <taxon>Gastropoda</taxon>
        <taxon>Heterobranchia</taxon>
        <taxon>Euthyneura</taxon>
        <taxon>Panpulmonata</taxon>
        <taxon>Sacoglossa</taxon>
        <taxon>Placobranchoidea</taxon>
        <taxon>Plakobranchidae</taxon>
        <taxon>Plakobranchus</taxon>
    </lineage>
</organism>
<accession>A0AAV4D096</accession>
<comment type="caution">
    <text evidence="2">The sequence shown here is derived from an EMBL/GenBank/DDBJ whole genome shotgun (WGS) entry which is preliminary data.</text>
</comment>
<protein>
    <submittedName>
        <fullName evidence="2">Uncharacterized protein</fullName>
    </submittedName>
</protein>
<keyword evidence="3" id="KW-1185">Reference proteome</keyword>
<gene>
    <name evidence="2" type="ORF">PoB_006399600</name>
</gene>
<name>A0AAV4D096_9GAST</name>
<feature type="region of interest" description="Disordered" evidence="1">
    <location>
        <begin position="97"/>
        <end position="116"/>
    </location>
</feature>
<dbReference type="EMBL" id="BLXT01007237">
    <property type="protein sequence ID" value="GFO37491.1"/>
    <property type="molecule type" value="Genomic_DNA"/>
</dbReference>
<evidence type="ECO:0000256" key="1">
    <source>
        <dbReference type="SAM" id="MobiDB-lite"/>
    </source>
</evidence>
<reference evidence="2 3" key="1">
    <citation type="journal article" date="2021" name="Elife">
        <title>Chloroplast acquisition without the gene transfer in kleptoplastic sea slugs, Plakobranchus ocellatus.</title>
        <authorList>
            <person name="Maeda T."/>
            <person name="Takahashi S."/>
            <person name="Yoshida T."/>
            <person name="Shimamura S."/>
            <person name="Takaki Y."/>
            <person name="Nagai Y."/>
            <person name="Toyoda A."/>
            <person name="Suzuki Y."/>
            <person name="Arimoto A."/>
            <person name="Ishii H."/>
            <person name="Satoh N."/>
            <person name="Nishiyama T."/>
            <person name="Hasebe M."/>
            <person name="Maruyama T."/>
            <person name="Minagawa J."/>
            <person name="Obokata J."/>
            <person name="Shigenobu S."/>
        </authorList>
    </citation>
    <scope>NUCLEOTIDE SEQUENCE [LARGE SCALE GENOMIC DNA]</scope>
</reference>
<evidence type="ECO:0000313" key="3">
    <source>
        <dbReference type="Proteomes" id="UP000735302"/>
    </source>
</evidence>
<dbReference type="Proteomes" id="UP000735302">
    <property type="component" value="Unassembled WGS sequence"/>
</dbReference>
<dbReference type="AlphaFoldDB" id="A0AAV4D096"/>